<dbReference type="InterPro" id="IPR007588">
    <property type="entry name" value="Znf_FLYWCH"/>
</dbReference>
<evidence type="ECO:0000256" key="2">
    <source>
        <dbReference type="ARBA" id="ARBA00022771"/>
    </source>
</evidence>
<keyword evidence="3" id="KW-0862">Zinc</keyword>
<dbReference type="AlphaFoldDB" id="A0A915NRH4"/>
<name>A0A915NRH4_9BILA</name>
<keyword evidence="2" id="KW-0863">Zinc-finger</keyword>
<sequence>MDVGSSSDEGQIFSSSSEEMEDLLEFIEVKSKRGSSLLTRDGFEYQFERYSAVDNQVEYWKCPKRPPYCPGRIHVASAWHEGDGNRFKIGWIKNANHSHNAEPYKKEIREAFERLRQLAVGPNPVVTRDAVDMARAILSEDARANAPSASAMSKKYRVSKRKAEEALGDIDLNSINPLQIIIPQYLQEYVILNENTNIAGQQRKVIVFATPGQIFAEYLLNNKYLLNLLSERTYVLSPII</sequence>
<dbReference type="GO" id="GO:0008270">
    <property type="term" value="F:zinc ion binding"/>
    <property type="evidence" value="ECO:0007669"/>
    <property type="project" value="UniProtKB-KW"/>
</dbReference>
<dbReference type="Pfam" id="PF04500">
    <property type="entry name" value="FLYWCH"/>
    <property type="match status" value="1"/>
</dbReference>
<keyword evidence="5" id="KW-1185">Reference proteome</keyword>
<reference evidence="6" key="1">
    <citation type="submission" date="2022-11" db="UniProtKB">
        <authorList>
            <consortium name="WormBaseParasite"/>
        </authorList>
    </citation>
    <scope>IDENTIFICATION</scope>
</reference>
<feature type="domain" description="FLYWCH-type" evidence="4">
    <location>
        <begin position="29"/>
        <end position="87"/>
    </location>
</feature>
<proteinExistence type="predicted"/>
<dbReference type="Gene3D" id="2.20.25.240">
    <property type="match status" value="1"/>
</dbReference>
<keyword evidence="1" id="KW-0479">Metal-binding</keyword>
<protein>
    <submittedName>
        <fullName evidence="6">FLYWCH-type domain-containing protein</fullName>
    </submittedName>
</protein>
<dbReference type="Proteomes" id="UP000887560">
    <property type="component" value="Unplaced"/>
</dbReference>
<organism evidence="5 6">
    <name type="scientific">Meloidogyne floridensis</name>
    <dbReference type="NCBI Taxonomy" id="298350"/>
    <lineage>
        <taxon>Eukaryota</taxon>
        <taxon>Metazoa</taxon>
        <taxon>Ecdysozoa</taxon>
        <taxon>Nematoda</taxon>
        <taxon>Chromadorea</taxon>
        <taxon>Rhabditida</taxon>
        <taxon>Tylenchina</taxon>
        <taxon>Tylenchomorpha</taxon>
        <taxon>Tylenchoidea</taxon>
        <taxon>Meloidogynidae</taxon>
        <taxon>Meloidogyninae</taxon>
        <taxon>Meloidogyne</taxon>
    </lineage>
</organism>
<dbReference type="WBParaSite" id="scf7180000420225.g4930">
    <property type="protein sequence ID" value="scf7180000420225.g4930"/>
    <property type="gene ID" value="scf7180000420225.g4930"/>
</dbReference>
<evidence type="ECO:0000259" key="4">
    <source>
        <dbReference type="Pfam" id="PF04500"/>
    </source>
</evidence>
<evidence type="ECO:0000256" key="3">
    <source>
        <dbReference type="ARBA" id="ARBA00022833"/>
    </source>
</evidence>
<evidence type="ECO:0000256" key="1">
    <source>
        <dbReference type="ARBA" id="ARBA00022723"/>
    </source>
</evidence>
<evidence type="ECO:0000313" key="5">
    <source>
        <dbReference type="Proteomes" id="UP000887560"/>
    </source>
</evidence>
<accession>A0A915NRH4</accession>
<evidence type="ECO:0000313" key="6">
    <source>
        <dbReference type="WBParaSite" id="scf7180000420225.g4930"/>
    </source>
</evidence>